<protein>
    <recommendedName>
        <fullName evidence="3">Methyl-accepting chemotaxis protein</fullName>
    </recommendedName>
</protein>
<proteinExistence type="predicted"/>
<evidence type="ECO:0000313" key="2">
    <source>
        <dbReference type="Proteomes" id="UP000248916"/>
    </source>
</evidence>
<comment type="caution">
    <text evidence="1">The sequence shown here is derived from an EMBL/GenBank/DDBJ whole genome shotgun (WGS) entry which is preliminary data.</text>
</comment>
<dbReference type="AlphaFoldDB" id="A0A2W7MTQ7"/>
<keyword evidence="2" id="KW-1185">Reference proteome</keyword>
<dbReference type="Proteomes" id="UP000248916">
    <property type="component" value="Unassembled WGS sequence"/>
</dbReference>
<gene>
    <name evidence="1" type="ORF">LX81_03959</name>
</gene>
<name>A0A2W7MTQ7_9RHOB</name>
<reference evidence="1 2" key="1">
    <citation type="submission" date="2018-06" db="EMBL/GenBank/DDBJ databases">
        <title>Genomic Encyclopedia of Archaeal and Bacterial Type Strains, Phase II (KMG-II): from individual species to whole genera.</title>
        <authorList>
            <person name="Goeker M."/>
        </authorList>
    </citation>
    <scope>NUCLEOTIDE SEQUENCE [LARGE SCALE GENOMIC DNA]</scope>
    <source>
        <strain evidence="1 2">DSM 22009</strain>
    </source>
</reference>
<evidence type="ECO:0000313" key="1">
    <source>
        <dbReference type="EMBL" id="PZX11368.1"/>
    </source>
</evidence>
<organism evidence="1 2">
    <name type="scientific">Palleronia aestuarii</name>
    <dbReference type="NCBI Taxonomy" id="568105"/>
    <lineage>
        <taxon>Bacteria</taxon>
        <taxon>Pseudomonadati</taxon>
        <taxon>Pseudomonadota</taxon>
        <taxon>Alphaproteobacteria</taxon>
        <taxon>Rhodobacterales</taxon>
        <taxon>Roseobacteraceae</taxon>
        <taxon>Palleronia</taxon>
    </lineage>
</organism>
<accession>A0A2W7MTQ7</accession>
<dbReference type="OrthoDB" id="7683233at2"/>
<sequence>MTLTYVELEKSLERLSHEIAGAFSIAFYELEIIRSTASEFGTDIGNLLTAVAPQDERDHSENNFDMFLQNAASAAAAASGAAGSLTDRAFQGSLIRISGSLHEMKKHTVALTSISSLTKITQTETQDMGNRLTAFTESLDGRCRELQQATSRSTDLVVETQQQTGLARERLTAIGLEFRALSDNTGGEAIRLAELEQLHHSYLAEIREDANRLNDEVKRAVGNLIGCLQFPDAFAQRSDHVRAAIAAMDKAAPEERAALDKVINAQLSSMAGALNEVAGNASRSLQSLNSAFERSPTIHNRSDSTDPSAAWIIATAQANKVMLDSVARAREQFGAALDLLSGIARQIDSTRENLETSVQLNRELETSVYNASLVAHRSGSQTSPLRFLAGSVKDVVDRISNLIAQISEALTHIRGTSEALAASNLGRDLQTLLEIQESAAEEVEEQGKKLDSVGNMRRRILGHADRLDGASTAGGNAFDAAADKAQSIEELARQVHDLASESESVDGNIELDWLYQLYTMEDERIVHRQALGLPNIEETVEDQPEDLDDFLL</sequence>
<dbReference type="EMBL" id="QKZL01000032">
    <property type="protein sequence ID" value="PZX11368.1"/>
    <property type="molecule type" value="Genomic_DNA"/>
</dbReference>
<dbReference type="SUPFAM" id="SSF58104">
    <property type="entry name" value="Methyl-accepting chemotaxis protein (MCP) signaling domain"/>
    <property type="match status" value="1"/>
</dbReference>
<evidence type="ECO:0008006" key="3">
    <source>
        <dbReference type="Google" id="ProtNLM"/>
    </source>
</evidence>
<dbReference type="RefSeq" id="WP_111538957.1">
    <property type="nucleotide sequence ID" value="NZ_QKZL01000032.1"/>
</dbReference>